<accession>A0ABY8D6U9</accession>
<dbReference type="GO" id="GO:0016787">
    <property type="term" value="F:hydrolase activity"/>
    <property type="evidence" value="ECO:0007669"/>
    <property type="project" value="UniProtKB-KW"/>
</dbReference>
<sequence>MISARSAKPLFRRLAFAPQKDVIINKTGSTNGFGGYVVLLPGENLGIVVLANRNYPNEARVRATYALIEALLSK</sequence>
<reference evidence="2 3" key="1">
    <citation type="submission" date="2023-03" db="EMBL/GenBank/DDBJ databases">
        <authorList>
            <person name="Kaur S."/>
            <person name="Espinosa-Saiz D."/>
            <person name="Velazquez E."/>
            <person name="Menendez E."/>
            <person name="diCenzo G.C."/>
        </authorList>
    </citation>
    <scope>NUCLEOTIDE SEQUENCE [LARGE SCALE GENOMIC DNA]</scope>
    <source>
        <strain evidence="2 3">LMG 24692</strain>
    </source>
</reference>
<dbReference type="Gene3D" id="3.40.710.10">
    <property type="entry name" value="DD-peptidase/beta-lactamase superfamily"/>
    <property type="match status" value="1"/>
</dbReference>
<evidence type="ECO:0000313" key="3">
    <source>
        <dbReference type="Proteomes" id="UP001229355"/>
    </source>
</evidence>
<dbReference type="InterPro" id="IPR012338">
    <property type="entry name" value="Beta-lactam/transpept-like"/>
</dbReference>
<feature type="domain" description="Beta-lactamase-related" evidence="1">
    <location>
        <begin position="21"/>
        <end position="70"/>
    </location>
</feature>
<organism evidence="2 3">
    <name type="scientific">Sinorhizobium garamanticum</name>
    <dbReference type="NCBI Taxonomy" id="680247"/>
    <lineage>
        <taxon>Bacteria</taxon>
        <taxon>Pseudomonadati</taxon>
        <taxon>Pseudomonadota</taxon>
        <taxon>Alphaproteobacteria</taxon>
        <taxon>Hyphomicrobiales</taxon>
        <taxon>Rhizobiaceae</taxon>
        <taxon>Sinorhizobium/Ensifer group</taxon>
        <taxon>Sinorhizobium</taxon>
    </lineage>
</organism>
<dbReference type="SUPFAM" id="SSF56601">
    <property type="entry name" value="beta-lactamase/transpeptidase-like"/>
    <property type="match status" value="1"/>
</dbReference>
<dbReference type="Pfam" id="PF00144">
    <property type="entry name" value="Beta-lactamase"/>
    <property type="match status" value="1"/>
</dbReference>
<dbReference type="Proteomes" id="UP001229355">
    <property type="component" value="Chromosome 1"/>
</dbReference>
<evidence type="ECO:0000259" key="1">
    <source>
        <dbReference type="Pfam" id="PF00144"/>
    </source>
</evidence>
<protein>
    <submittedName>
        <fullName evidence="2">Serine hydrolase</fullName>
    </submittedName>
</protein>
<dbReference type="EMBL" id="CP120373">
    <property type="protein sequence ID" value="WEX86596.1"/>
    <property type="molecule type" value="Genomic_DNA"/>
</dbReference>
<evidence type="ECO:0000313" key="2">
    <source>
        <dbReference type="EMBL" id="WEX86596.1"/>
    </source>
</evidence>
<gene>
    <name evidence="2" type="ORF">PZN02_002897</name>
</gene>
<dbReference type="InterPro" id="IPR001466">
    <property type="entry name" value="Beta-lactam-related"/>
</dbReference>
<name>A0ABY8D6U9_9HYPH</name>
<proteinExistence type="predicted"/>
<keyword evidence="3" id="KW-1185">Reference proteome</keyword>
<keyword evidence="2" id="KW-0378">Hydrolase</keyword>